<dbReference type="EMBL" id="JBITGY010000001">
    <property type="protein sequence ID" value="MFI6496464.1"/>
    <property type="molecule type" value="Genomic_DNA"/>
</dbReference>
<dbReference type="RefSeq" id="WP_397078612.1">
    <property type="nucleotide sequence ID" value="NZ_JBITGY010000001.1"/>
</dbReference>
<dbReference type="InterPro" id="IPR007138">
    <property type="entry name" value="ABM_dom"/>
</dbReference>
<organism evidence="2 3">
    <name type="scientific">Nonomuraea typhae</name>
    <dbReference type="NCBI Taxonomy" id="2603600"/>
    <lineage>
        <taxon>Bacteria</taxon>
        <taxon>Bacillati</taxon>
        <taxon>Actinomycetota</taxon>
        <taxon>Actinomycetes</taxon>
        <taxon>Streptosporangiales</taxon>
        <taxon>Streptosporangiaceae</taxon>
        <taxon>Nonomuraea</taxon>
    </lineage>
</organism>
<keyword evidence="3" id="KW-1185">Reference proteome</keyword>
<dbReference type="InterPro" id="IPR011008">
    <property type="entry name" value="Dimeric_a/b-barrel"/>
</dbReference>
<evidence type="ECO:0000313" key="2">
    <source>
        <dbReference type="EMBL" id="MFI6496464.1"/>
    </source>
</evidence>
<comment type="caution">
    <text evidence="2">The sequence shown here is derived from an EMBL/GenBank/DDBJ whole genome shotgun (WGS) entry which is preliminary data.</text>
</comment>
<accession>A0ABW7YKP2</accession>
<reference evidence="2 3" key="1">
    <citation type="submission" date="2024-10" db="EMBL/GenBank/DDBJ databases">
        <title>The Natural Products Discovery Center: Release of the First 8490 Sequenced Strains for Exploring Actinobacteria Biosynthetic Diversity.</title>
        <authorList>
            <person name="Kalkreuter E."/>
            <person name="Kautsar S.A."/>
            <person name="Yang D."/>
            <person name="Bader C.D."/>
            <person name="Teijaro C.N."/>
            <person name="Fluegel L."/>
            <person name="Davis C.M."/>
            <person name="Simpson J.R."/>
            <person name="Lauterbach L."/>
            <person name="Steele A.D."/>
            <person name="Gui C."/>
            <person name="Meng S."/>
            <person name="Li G."/>
            <person name="Viehrig K."/>
            <person name="Ye F."/>
            <person name="Su P."/>
            <person name="Kiefer A.F."/>
            <person name="Nichols A."/>
            <person name="Cepeda A.J."/>
            <person name="Yan W."/>
            <person name="Fan B."/>
            <person name="Jiang Y."/>
            <person name="Adhikari A."/>
            <person name="Zheng C.-J."/>
            <person name="Schuster L."/>
            <person name="Cowan T.M."/>
            <person name="Smanski M.J."/>
            <person name="Chevrette M.G."/>
            <person name="De Carvalho L.P.S."/>
            <person name="Shen B."/>
        </authorList>
    </citation>
    <scope>NUCLEOTIDE SEQUENCE [LARGE SCALE GENOMIC DNA]</scope>
    <source>
        <strain evidence="2 3">NPDC050545</strain>
    </source>
</reference>
<dbReference type="PROSITE" id="PS51725">
    <property type="entry name" value="ABM"/>
    <property type="match status" value="1"/>
</dbReference>
<protein>
    <submittedName>
        <fullName evidence="2">Antibiotic biosynthesis monooxygenase family protein</fullName>
        <ecNumber evidence="2">1.14.-.-</ecNumber>
    </submittedName>
</protein>
<evidence type="ECO:0000259" key="1">
    <source>
        <dbReference type="PROSITE" id="PS51725"/>
    </source>
</evidence>
<keyword evidence="2" id="KW-0560">Oxidoreductase</keyword>
<evidence type="ECO:0000313" key="3">
    <source>
        <dbReference type="Proteomes" id="UP001612741"/>
    </source>
</evidence>
<sequence length="103" mass="11852">MSPAEVRVLLWYRAPEGAEHQVVAAFHKISTQLRGTPGLLGSELWRPVHDSADFVVVSEWENRRAFETWERGNGHKDATAPLRPYRDPRREQPFLLLEVVASY</sequence>
<dbReference type="Pfam" id="PF03992">
    <property type="entry name" value="ABM"/>
    <property type="match status" value="1"/>
</dbReference>
<dbReference type="EC" id="1.14.-.-" evidence="2"/>
<gene>
    <name evidence="2" type="ORF">ACIBG2_03715</name>
</gene>
<name>A0ABW7YKP2_9ACTN</name>
<feature type="domain" description="ABM" evidence="1">
    <location>
        <begin position="6"/>
        <end position="94"/>
    </location>
</feature>
<dbReference type="Proteomes" id="UP001612741">
    <property type="component" value="Unassembled WGS sequence"/>
</dbReference>
<keyword evidence="2" id="KW-0503">Monooxygenase</keyword>
<dbReference type="SUPFAM" id="SSF54909">
    <property type="entry name" value="Dimeric alpha+beta barrel"/>
    <property type="match status" value="1"/>
</dbReference>
<proteinExistence type="predicted"/>
<dbReference type="GO" id="GO:0004497">
    <property type="term" value="F:monooxygenase activity"/>
    <property type="evidence" value="ECO:0007669"/>
    <property type="project" value="UniProtKB-KW"/>
</dbReference>
<dbReference type="Gene3D" id="3.30.70.100">
    <property type="match status" value="1"/>
</dbReference>